<organism evidence="1 2">
    <name type="scientific">Arabidopsis thaliana</name>
    <name type="common">Mouse-ear cress</name>
    <dbReference type="NCBI Taxonomy" id="3702"/>
    <lineage>
        <taxon>Eukaryota</taxon>
        <taxon>Viridiplantae</taxon>
        <taxon>Streptophyta</taxon>
        <taxon>Embryophyta</taxon>
        <taxon>Tracheophyta</taxon>
        <taxon>Spermatophyta</taxon>
        <taxon>Magnoliopsida</taxon>
        <taxon>eudicotyledons</taxon>
        <taxon>Gunneridae</taxon>
        <taxon>Pentapetalae</taxon>
        <taxon>rosids</taxon>
        <taxon>malvids</taxon>
        <taxon>Brassicales</taxon>
        <taxon>Brassicaceae</taxon>
        <taxon>Camelineae</taxon>
        <taxon>Arabidopsis</taxon>
    </lineage>
</organism>
<dbReference type="OrthoDB" id="10273040at2759"/>
<dbReference type="Proteomes" id="UP000434276">
    <property type="component" value="Unassembled WGS sequence"/>
</dbReference>
<accession>A0A5S9WXR2</accession>
<dbReference type="ExpressionAtlas" id="A0A5S9WXR2">
    <property type="expression patterns" value="baseline and differential"/>
</dbReference>
<reference evidence="1 2" key="1">
    <citation type="submission" date="2019-12" db="EMBL/GenBank/DDBJ databases">
        <authorList>
            <person name="Jiao W.-B."/>
            <person name="Schneeberger K."/>
        </authorList>
    </citation>
    <scope>NUCLEOTIDE SEQUENCE [LARGE SCALE GENOMIC DNA]</scope>
    <source>
        <strain evidence="2">cv. C24</strain>
    </source>
</reference>
<protein>
    <submittedName>
        <fullName evidence="1">Uncharacterized protein</fullName>
    </submittedName>
</protein>
<dbReference type="EMBL" id="CACSHJ010000088">
    <property type="protein sequence ID" value="CAA0360067.1"/>
    <property type="molecule type" value="Genomic_DNA"/>
</dbReference>
<dbReference type="AlphaFoldDB" id="A0A5S9WXR2"/>
<name>A0A5S9WXR2_ARATH</name>
<gene>
    <name evidence="1" type="ORF">C24_LOCUS7571</name>
</gene>
<evidence type="ECO:0000313" key="2">
    <source>
        <dbReference type="Proteomes" id="UP000434276"/>
    </source>
</evidence>
<proteinExistence type="predicted"/>
<evidence type="ECO:0000313" key="1">
    <source>
        <dbReference type="EMBL" id="CAA0360067.1"/>
    </source>
</evidence>
<sequence length="41" mass="5017">MNFFLKLWRFPVILEVLQVAFYIDDIQRRHMIHHSTCLNNG</sequence>